<name>A0AAE9A0Y9_CAEBR</name>
<keyword evidence="1" id="KW-0175">Coiled coil</keyword>
<evidence type="ECO:0000256" key="1">
    <source>
        <dbReference type="SAM" id="Coils"/>
    </source>
</evidence>
<evidence type="ECO:0000313" key="3">
    <source>
        <dbReference type="EMBL" id="ULT84315.1"/>
    </source>
</evidence>
<feature type="coiled-coil region" evidence="1">
    <location>
        <begin position="71"/>
        <end position="112"/>
    </location>
</feature>
<feature type="region of interest" description="Disordered" evidence="2">
    <location>
        <begin position="36"/>
        <end position="59"/>
    </location>
</feature>
<accession>A0AAE9A0Y9</accession>
<organism evidence="3 4">
    <name type="scientific">Caenorhabditis briggsae</name>
    <dbReference type="NCBI Taxonomy" id="6238"/>
    <lineage>
        <taxon>Eukaryota</taxon>
        <taxon>Metazoa</taxon>
        <taxon>Ecdysozoa</taxon>
        <taxon>Nematoda</taxon>
        <taxon>Chromadorea</taxon>
        <taxon>Rhabditida</taxon>
        <taxon>Rhabditina</taxon>
        <taxon>Rhabditomorpha</taxon>
        <taxon>Rhabditoidea</taxon>
        <taxon>Rhabditidae</taxon>
        <taxon>Peloderinae</taxon>
        <taxon>Caenorhabditis</taxon>
    </lineage>
</organism>
<sequence length="112" mass="12662">MARIRVTTAQNAQTNADIKKKIQTLGEELSAAIKAHQKSSDDVRKFQQQKEESSDNMGRLSYVKGMTRTAYAALKKQVKKQREIHENIVNQLEKALEVEKSAKDAMEEAEAE</sequence>
<proteinExistence type="predicted"/>
<dbReference type="AlphaFoldDB" id="A0AAE9A0Y9"/>
<reference evidence="3 4" key="1">
    <citation type="submission" date="2022-05" db="EMBL/GenBank/DDBJ databases">
        <title>Chromosome-level reference genomes for two strains of Caenorhabditis briggsae: an improved platform for comparative genomics.</title>
        <authorList>
            <person name="Stevens L."/>
            <person name="Andersen E.C."/>
        </authorList>
    </citation>
    <scope>NUCLEOTIDE SEQUENCE [LARGE SCALE GENOMIC DNA]</scope>
    <source>
        <strain evidence="3">QX1410_ONT</strain>
        <tissue evidence="3">Whole-organism</tissue>
    </source>
</reference>
<dbReference type="KEGG" id="cbr:CBG_07793"/>
<dbReference type="Proteomes" id="UP000827892">
    <property type="component" value="Chromosome X"/>
</dbReference>
<evidence type="ECO:0000256" key="2">
    <source>
        <dbReference type="SAM" id="MobiDB-lite"/>
    </source>
</evidence>
<gene>
    <name evidence="3" type="ORF">L3Y34_013177</name>
</gene>
<dbReference type="EMBL" id="CP090896">
    <property type="protein sequence ID" value="ULT84315.1"/>
    <property type="molecule type" value="Genomic_DNA"/>
</dbReference>
<feature type="compositionally biased region" description="Basic and acidic residues" evidence="2">
    <location>
        <begin position="38"/>
        <end position="53"/>
    </location>
</feature>
<evidence type="ECO:0000313" key="4">
    <source>
        <dbReference type="Proteomes" id="UP000827892"/>
    </source>
</evidence>
<protein>
    <submittedName>
        <fullName evidence="3">Uncharacterized protein</fullName>
    </submittedName>
</protein>